<comment type="caution">
    <text evidence="5">The sequence shown here is derived from an EMBL/GenBank/DDBJ whole genome shotgun (WGS) entry which is preliminary data.</text>
</comment>
<keyword evidence="1" id="KW-0547">Nucleotide-binding</keyword>
<evidence type="ECO:0000259" key="4">
    <source>
        <dbReference type="Pfam" id="PF04548"/>
    </source>
</evidence>
<dbReference type="SUPFAM" id="SSF52540">
    <property type="entry name" value="P-loop containing nucleoside triphosphate hydrolases"/>
    <property type="match status" value="1"/>
</dbReference>
<dbReference type="EMBL" id="RRYP01004639">
    <property type="protein sequence ID" value="TNV82706.1"/>
    <property type="molecule type" value="Genomic_DNA"/>
</dbReference>
<gene>
    <name evidence="5" type="ORF">FGO68_gene15377</name>
</gene>
<reference evidence="5" key="1">
    <citation type="submission" date="2019-06" db="EMBL/GenBank/DDBJ databases">
        <authorList>
            <person name="Zheng W."/>
        </authorList>
    </citation>
    <scope>NUCLEOTIDE SEQUENCE</scope>
    <source>
        <strain evidence="5">QDHG01</strain>
    </source>
</reference>
<feature type="coiled-coil region" evidence="3">
    <location>
        <begin position="394"/>
        <end position="428"/>
    </location>
</feature>
<keyword evidence="3" id="KW-0175">Coiled coil</keyword>
<protein>
    <recommendedName>
        <fullName evidence="4">AIG1-type G domain-containing protein</fullName>
    </recommendedName>
</protein>
<evidence type="ECO:0000256" key="3">
    <source>
        <dbReference type="SAM" id="Coils"/>
    </source>
</evidence>
<keyword evidence="2" id="KW-0342">GTP-binding</keyword>
<keyword evidence="6" id="KW-1185">Reference proteome</keyword>
<accession>A0A8J8NZ21</accession>
<dbReference type="GO" id="GO:0005525">
    <property type="term" value="F:GTP binding"/>
    <property type="evidence" value="ECO:0007669"/>
    <property type="project" value="UniProtKB-KW"/>
</dbReference>
<dbReference type="PANTHER" id="PTHR10903:SF184">
    <property type="entry name" value="GTP-BINDING PROTEIN A"/>
    <property type="match status" value="1"/>
</dbReference>
<dbReference type="InterPro" id="IPR045058">
    <property type="entry name" value="GIMA/IAN/Toc"/>
</dbReference>
<evidence type="ECO:0000256" key="1">
    <source>
        <dbReference type="ARBA" id="ARBA00022741"/>
    </source>
</evidence>
<organism evidence="5 6">
    <name type="scientific">Halteria grandinella</name>
    <dbReference type="NCBI Taxonomy" id="5974"/>
    <lineage>
        <taxon>Eukaryota</taxon>
        <taxon>Sar</taxon>
        <taxon>Alveolata</taxon>
        <taxon>Ciliophora</taxon>
        <taxon>Intramacronucleata</taxon>
        <taxon>Spirotrichea</taxon>
        <taxon>Stichotrichia</taxon>
        <taxon>Sporadotrichida</taxon>
        <taxon>Halteriidae</taxon>
        <taxon>Halteria</taxon>
    </lineage>
</organism>
<name>A0A8J8NZ21_HALGN</name>
<dbReference type="CDD" id="cd00882">
    <property type="entry name" value="Ras_like_GTPase"/>
    <property type="match status" value="1"/>
</dbReference>
<dbReference type="Gene3D" id="3.40.50.300">
    <property type="entry name" value="P-loop containing nucleotide triphosphate hydrolases"/>
    <property type="match status" value="1"/>
</dbReference>
<dbReference type="InterPro" id="IPR027417">
    <property type="entry name" value="P-loop_NTPase"/>
</dbReference>
<proteinExistence type="predicted"/>
<sequence>MKIISLNLQGIQYNFYMDLLQTNSNLIIISIMTSSHHHFIALKEMNKFCQQLPPSKIFCIITDCDSGFPDDQSLQSHLQNITKYSGFQVTFENITYFNKNPSSLRPLYENLQNGGKTGVIAPLGGAGVYNPQKTLFGQSASGFSQHMQTSAISQSMSNFDQTAWKSKSMFASKQQPTGITIIPFGAPGVGKSNVLNKLIGKPYFYSSSSCASGVTKKIKFHTAKAFGQENPITVCDAPGVGDMELSLKQMIIDLQSGIGTDTSFDLALMVLKASDTRTTIQEIMALKSMKNFFDNFSSKKVMCVVTHCDQVPVTDQWIAEKLKMLHKYTGVLLEKGQVIRFNNTSDSLKPLLSGFIPKEDIFIKQNLEQEALRVMRELPNDLVVKAANEGLQLTYQEKQQLQKIQQQHEELKQKIKDSNALLQNLREELARPKTVYVDRNDGGCL</sequence>
<dbReference type="Proteomes" id="UP000785679">
    <property type="component" value="Unassembled WGS sequence"/>
</dbReference>
<feature type="domain" description="AIG1-type G" evidence="4">
    <location>
        <begin position="180"/>
        <end position="323"/>
    </location>
</feature>
<dbReference type="InterPro" id="IPR006703">
    <property type="entry name" value="G_AIG1"/>
</dbReference>
<evidence type="ECO:0000313" key="5">
    <source>
        <dbReference type="EMBL" id="TNV82706.1"/>
    </source>
</evidence>
<evidence type="ECO:0000313" key="6">
    <source>
        <dbReference type="Proteomes" id="UP000785679"/>
    </source>
</evidence>
<dbReference type="PANTHER" id="PTHR10903">
    <property type="entry name" value="GTPASE, IMAP FAMILY MEMBER-RELATED"/>
    <property type="match status" value="1"/>
</dbReference>
<dbReference type="Pfam" id="PF04548">
    <property type="entry name" value="AIG1"/>
    <property type="match status" value="1"/>
</dbReference>
<dbReference type="AlphaFoldDB" id="A0A8J8NZ21"/>
<evidence type="ECO:0000256" key="2">
    <source>
        <dbReference type="ARBA" id="ARBA00023134"/>
    </source>
</evidence>